<dbReference type="InterPro" id="IPR027417">
    <property type="entry name" value="P-loop_NTPase"/>
</dbReference>
<reference evidence="2 3" key="1">
    <citation type="submission" date="2018-05" db="EMBL/GenBank/DDBJ databases">
        <title>Genomic Encyclopedia of Type Strains, Phase IV (KMG-V): Genome sequencing to study the core and pangenomes of soil and plant-associated prokaryotes.</title>
        <authorList>
            <person name="Whitman W."/>
        </authorList>
    </citation>
    <scope>NUCLEOTIDE SEQUENCE [LARGE SCALE GENOMIC DNA]</scope>
    <source>
        <strain evidence="2 3">SCZa-39</strain>
    </source>
</reference>
<dbReference type="Proteomes" id="UP000245712">
    <property type="component" value="Unassembled WGS sequence"/>
</dbReference>
<dbReference type="InterPro" id="IPR038727">
    <property type="entry name" value="NadR/Ttd14_AAA_dom"/>
</dbReference>
<evidence type="ECO:0000259" key="1">
    <source>
        <dbReference type="Pfam" id="PF13521"/>
    </source>
</evidence>
<dbReference type="Gene3D" id="3.40.50.300">
    <property type="entry name" value="P-loop containing nucleotide triphosphate hydrolases"/>
    <property type="match status" value="1"/>
</dbReference>
<dbReference type="EMBL" id="QEOB01000004">
    <property type="protein sequence ID" value="PVX84930.1"/>
    <property type="molecule type" value="Genomic_DNA"/>
</dbReference>
<dbReference type="SUPFAM" id="SSF52540">
    <property type="entry name" value="P-loop containing nucleoside triphosphate hydrolases"/>
    <property type="match status" value="1"/>
</dbReference>
<gene>
    <name evidence="2" type="ORF">C7402_104173</name>
</gene>
<sequence length="189" mass="20463">MSAVPGDAPGRFVVLTGCSGGGKSTVLAELARRGHAVVAEPGRRVVQAQMLAYGRALPWLDLAAFLHHVIDVARDDLASAPASGWVFFDRGLIDAAVALAHLQGTPLQETLEHAPRFYRRVFVAPPWPEIYVQDDARRHDLASANAEYERLRAAYPALGYTLTPLPKTGVAERSDFILATLRADNAGMH</sequence>
<dbReference type="Pfam" id="PF13521">
    <property type="entry name" value="AAA_28"/>
    <property type="match status" value="1"/>
</dbReference>
<keyword evidence="3" id="KW-1185">Reference proteome</keyword>
<organism evidence="2 3">
    <name type="scientific">Paraburkholderia unamae</name>
    <dbReference type="NCBI Taxonomy" id="219649"/>
    <lineage>
        <taxon>Bacteria</taxon>
        <taxon>Pseudomonadati</taxon>
        <taxon>Pseudomonadota</taxon>
        <taxon>Betaproteobacteria</taxon>
        <taxon>Burkholderiales</taxon>
        <taxon>Burkholderiaceae</taxon>
        <taxon>Paraburkholderia</taxon>
    </lineage>
</organism>
<accession>A0ABX5KUN4</accession>
<name>A0ABX5KUN4_9BURK</name>
<comment type="caution">
    <text evidence="2">The sequence shown here is derived from an EMBL/GenBank/DDBJ whole genome shotgun (WGS) entry which is preliminary data.</text>
</comment>
<proteinExistence type="predicted"/>
<feature type="domain" description="NadR/Ttd14 AAA" evidence="1">
    <location>
        <begin position="13"/>
        <end position="173"/>
    </location>
</feature>
<evidence type="ECO:0000313" key="3">
    <source>
        <dbReference type="Proteomes" id="UP000245712"/>
    </source>
</evidence>
<evidence type="ECO:0000313" key="2">
    <source>
        <dbReference type="EMBL" id="PVX84930.1"/>
    </source>
</evidence>
<dbReference type="RefSeq" id="WP_112170552.1">
    <property type="nucleotide sequence ID" value="NZ_CAJZAT010000189.1"/>
</dbReference>
<protein>
    <submittedName>
        <fullName evidence="2">ATPase</fullName>
    </submittedName>
</protein>